<gene>
    <name evidence="5" type="primary">metX</name>
    <name evidence="2" type="synonym">metXA</name>
    <name evidence="5" type="ORF">ADICEAN_00480</name>
</gene>
<dbReference type="AlphaFoldDB" id="M7NAP1"/>
<comment type="caution">
    <text evidence="5">The sequence shown here is derived from an EMBL/GenBank/DDBJ whole genome shotgun (WGS) entry which is preliminary data.</text>
</comment>
<keyword evidence="2 5" id="KW-0012">Acyltransferase</keyword>
<comment type="caution">
    <text evidence="2">Lacks conserved residue(s) required for the propagation of feature annotation.</text>
</comment>
<evidence type="ECO:0000256" key="2">
    <source>
        <dbReference type="HAMAP-Rule" id="MF_00296"/>
    </source>
</evidence>
<dbReference type="eggNOG" id="COG2021">
    <property type="taxonomic scope" value="Bacteria"/>
</dbReference>
<organism evidence="5 6">
    <name type="scientific">Cesiribacter andamanensis AMV16</name>
    <dbReference type="NCBI Taxonomy" id="1279009"/>
    <lineage>
        <taxon>Bacteria</taxon>
        <taxon>Pseudomonadati</taxon>
        <taxon>Bacteroidota</taxon>
        <taxon>Cytophagia</taxon>
        <taxon>Cytophagales</taxon>
        <taxon>Cesiribacteraceae</taxon>
        <taxon>Cesiribacter</taxon>
    </lineage>
</organism>
<dbReference type="EMBL" id="AODQ01000007">
    <property type="protein sequence ID" value="EMR04317.1"/>
    <property type="molecule type" value="Genomic_DNA"/>
</dbReference>
<evidence type="ECO:0000256" key="3">
    <source>
        <dbReference type="PIRSR" id="PIRSR000443-1"/>
    </source>
</evidence>
<dbReference type="HAMAP" id="MF_00296">
    <property type="entry name" value="MetX_acyltransf"/>
    <property type="match status" value="1"/>
</dbReference>
<dbReference type="OrthoDB" id="9800754at2"/>
<dbReference type="PANTHER" id="PTHR32268">
    <property type="entry name" value="HOMOSERINE O-ACETYLTRANSFERASE"/>
    <property type="match status" value="1"/>
</dbReference>
<dbReference type="GO" id="GO:0005737">
    <property type="term" value="C:cytoplasm"/>
    <property type="evidence" value="ECO:0007669"/>
    <property type="project" value="UniProtKB-SubCell"/>
</dbReference>
<dbReference type="PIRSF" id="PIRSF000443">
    <property type="entry name" value="Homoser_Ac_trans"/>
    <property type="match status" value="1"/>
</dbReference>
<feature type="binding site" evidence="2">
    <location>
        <position position="318"/>
    </location>
    <ligand>
        <name>substrate</name>
    </ligand>
</feature>
<evidence type="ECO:0000256" key="1">
    <source>
        <dbReference type="ARBA" id="ARBA00022679"/>
    </source>
</evidence>
<evidence type="ECO:0000259" key="4">
    <source>
        <dbReference type="Pfam" id="PF00561"/>
    </source>
</evidence>
<comment type="function">
    <text evidence="2">Transfers an acetyl group from acetyl-CoA to L-homoserine, forming acetyl-L-homoserine.</text>
</comment>
<comment type="catalytic activity">
    <reaction evidence="2">
        <text>L-homoserine + acetyl-CoA = O-acetyl-L-homoserine + CoA</text>
        <dbReference type="Rhea" id="RHEA:13701"/>
        <dbReference type="ChEBI" id="CHEBI:57287"/>
        <dbReference type="ChEBI" id="CHEBI:57288"/>
        <dbReference type="ChEBI" id="CHEBI:57476"/>
        <dbReference type="ChEBI" id="CHEBI:57716"/>
        <dbReference type="EC" id="2.3.1.31"/>
    </reaction>
</comment>
<dbReference type="PATRIC" id="fig|1279009.4.peg.487"/>
<comment type="similarity">
    <text evidence="2">Belongs to the AB hydrolase superfamily. MetX family.</text>
</comment>
<reference evidence="5 6" key="1">
    <citation type="journal article" date="2013" name="Genome Announc.">
        <title>Draft Genome Sequence of Cesiribacter andamanensis Strain AMV16T, Isolated from a Soil Sample from a Mud Volcano in the Andaman Islands, India.</title>
        <authorList>
            <person name="Shivaji S."/>
            <person name="Ara S."/>
            <person name="Begum Z."/>
            <person name="Srinivas T.N."/>
            <person name="Singh A."/>
            <person name="Kumar Pinnaka A."/>
        </authorList>
    </citation>
    <scope>NUCLEOTIDE SEQUENCE [LARGE SCALE GENOMIC DNA]</scope>
    <source>
        <strain evidence="5 6">AMV16</strain>
    </source>
</reference>
<dbReference type="InterPro" id="IPR000073">
    <property type="entry name" value="AB_hydrolase_1"/>
</dbReference>
<dbReference type="Pfam" id="PF00561">
    <property type="entry name" value="Abhydrolase_1"/>
    <property type="match status" value="1"/>
</dbReference>
<keyword evidence="2" id="KW-0028">Amino-acid biosynthesis</keyword>
<dbReference type="RefSeq" id="WP_009193887.1">
    <property type="nucleotide sequence ID" value="NZ_AODQ01000007.1"/>
</dbReference>
<name>M7NAP1_9BACT</name>
<evidence type="ECO:0000313" key="5">
    <source>
        <dbReference type="EMBL" id="EMR04317.1"/>
    </source>
</evidence>
<dbReference type="EC" id="2.3.1.31" evidence="2"/>
<dbReference type="NCBIfam" id="TIGR01392">
    <property type="entry name" value="homoserO_Ac_trn"/>
    <property type="match status" value="1"/>
</dbReference>
<dbReference type="InterPro" id="IPR008220">
    <property type="entry name" value="HAT_MetX-like"/>
</dbReference>
<feature type="active site" description="Nucleophile" evidence="2 3">
    <location>
        <position position="134"/>
    </location>
</feature>
<dbReference type="GO" id="GO:0009086">
    <property type="term" value="P:methionine biosynthetic process"/>
    <property type="evidence" value="ECO:0007669"/>
    <property type="project" value="UniProtKB-UniRule"/>
</dbReference>
<feature type="active site" evidence="2 3">
    <location>
        <position position="288"/>
    </location>
</feature>
<comment type="pathway">
    <text evidence="2">Amino-acid biosynthesis; L-methionine biosynthesis via de novo pathway; O-acetyl-L-homoserine from L-homoserine: step 1/1.</text>
</comment>
<dbReference type="STRING" id="1279009.ADICEAN_00480"/>
<keyword evidence="1 2" id="KW-0808">Transferase</keyword>
<dbReference type="SUPFAM" id="SSF53474">
    <property type="entry name" value="alpha/beta-Hydrolases"/>
    <property type="match status" value="1"/>
</dbReference>
<dbReference type="Proteomes" id="UP000011910">
    <property type="component" value="Unassembled WGS sequence"/>
</dbReference>
<dbReference type="UniPathway" id="UPA00051">
    <property type="reaction ID" value="UER00074"/>
</dbReference>
<dbReference type="InterPro" id="IPR029058">
    <property type="entry name" value="AB_hydrolase_fold"/>
</dbReference>
<dbReference type="GO" id="GO:0009092">
    <property type="term" value="P:homoserine metabolic process"/>
    <property type="evidence" value="ECO:0007669"/>
    <property type="project" value="TreeGrafter"/>
</dbReference>
<feature type="domain" description="AB hydrolase-1" evidence="4">
    <location>
        <begin position="39"/>
        <end position="323"/>
    </location>
</feature>
<evidence type="ECO:0000313" key="6">
    <source>
        <dbReference type="Proteomes" id="UP000011910"/>
    </source>
</evidence>
<comment type="subunit">
    <text evidence="2">Homodimer.</text>
</comment>
<keyword evidence="2" id="KW-0963">Cytoplasm</keyword>
<sequence>MLHTFRYTHPFELESGGALPGFELAYTTAGRLNAARDNAVWICHALTGNAQPQEWWAGLVGPGKLLDPARHFIVCANALGGCYGSTGPLSVHPKTHTPWYHSFPELTNRDMVRAFQLLQKHLDIPRIGLLMGGSLGGQHALEWAVEQPRSVARLVVLASNAWHSPWGIAFNESQRMAIEADVTWQLNSKKAGLQGLKVARTLGVLSYRTYEIYQQRQAEQDPDQLGRYRASAYQQYQGHKLAERFNAYTYYRFSQAMDSHHVGRGRGGAQQALAGVTAKTLAVGIDSDLLFPLQEQEYLVQHIPQARLEVISSLYGHDGFLVEAAPIAAAIQGYFPDFTGVAQAQTEVKV</sequence>
<feature type="active site" evidence="2 3">
    <location>
        <position position="317"/>
    </location>
</feature>
<keyword evidence="6" id="KW-1185">Reference proteome</keyword>
<proteinExistence type="inferred from homology"/>
<accession>M7NAP1</accession>
<keyword evidence="2" id="KW-0486">Methionine biosynthesis</keyword>
<comment type="subcellular location">
    <subcellularLocation>
        <location evidence="2">Cytoplasm</location>
    </subcellularLocation>
</comment>
<protein>
    <recommendedName>
        <fullName evidence="2">Homoserine O-acetyltransferase</fullName>
        <shortName evidence="2">HAT</shortName>
        <ecNumber evidence="2">2.3.1.31</ecNumber>
    </recommendedName>
    <alternativeName>
        <fullName evidence="2">Homoserine transacetylase</fullName>
        <shortName evidence="2">HTA</shortName>
    </alternativeName>
</protein>
<dbReference type="PANTHER" id="PTHR32268:SF11">
    <property type="entry name" value="HOMOSERINE O-ACETYLTRANSFERASE"/>
    <property type="match status" value="1"/>
</dbReference>
<dbReference type="Gene3D" id="3.40.50.1820">
    <property type="entry name" value="alpha/beta hydrolase"/>
    <property type="match status" value="1"/>
</dbReference>
<dbReference type="GO" id="GO:0004414">
    <property type="term" value="F:homoserine O-acetyltransferase activity"/>
    <property type="evidence" value="ECO:0007669"/>
    <property type="project" value="UniProtKB-UniRule"/>
</dbReference>
<feature type="binding site" evidence="2">
    <location>
        <position position="200"/>
    </location>
    <ligand>
        <name>substrate</name>
    </ligand>
</feature>